<dbReference type="AlphaFoldDB" id="A0A0J9Y1F1"/>
<accession>A0A0J9Y1F1</accession>
<dbReference type="EMBL" id="LN857010">
    <property type="protein sequence ID" value="CDP99848.1"/>
    <property type="molecule type" value="Genomic_DNA"/>
</dbReference>
<protein>
    <submittedName>
        <fullName evidence="1">Bm13296</fullName>
    </submittedName>
</protein>
<name>A0A0J9Y1F1_BRUMA</name>
<evidence type="ECO:0000313" key="2">
    <source>
        <dbReference type="WormBase" id="Bm13296"/>
    </source>
</evidence>
<evidence type="ECO:0000313" key="1">
    <source>
        <dbReference type="EMBL" id="CDP99848.1"/>
    </source>
</evidence>
<sequence>MIMIGALEVAKQMICSIVLQFIDQRFAAFRIFQKC</sequence>
<dbReference type="WormBase" id="Bm13296">
    <property type="protein sequence ID" value="BM42962"/>
    <property type="gene ID" value="WBGene00233557"/>
</dbReference>
<organism evidence="1">
    <name type="scientific">Brugia malayi</name>
    <name type="common">Filarial nematode worm</name>
    <dbReference type="NCBI Taxonomy" id="6279"/>
    <lineage>
        <taxon>Eukaryota</taxon>
        <taxon>Metazoa</taxon>
        <taxon>Ecdysozoa</taxon>
        <taxon>Nematoda</taxon>
        <taxon>Chromadorea</taxon>
        <taxon>Rhabditida</taxon>
        <taxon>Spirurina</taxon>
        <taxon>Spiruromorpha</taxon>
        <taxon>Filarioidea</taxon>
        <taxon>Onchocercidae</taxon>
        <taxon>Brugia</taxon>
    </lineage>
</organism>
<reference evidence="1" key="1">
    <citation type="journal article" date="2007" name="Science">
        <title>Draft genome of the filarial nematode parasite Brugia malayi.</title>
        <authorList>
            <person name="Ghedin E."/>
            <person name="Wang S."/>
            <person name="Spiro D."/>
            <person name="Caler E."/>
            <person name="Zhao Q."/>
            <person name="Crabtree J."/>
            <person name="Allen J.E."/>
            <person name="Delcher A.L."/>
            <person name="Guiliano D.B."/>
            <person name="Miranda-Saavedra D."/>
            <person name="Angiuoli S.V."/>
            <person name="Creasy T."/>
            <person name="Amedeo P."/>
            <person name="Haas B."/>
            <person name="El-Sayed N.M."/>
            <person name="Wortman J.R."/>
            <person name="Feldblyum T."/>
            <person name="Tallon L."/>
            <person name="Schatz M."/>
            <person name="Shumway M."/>
            <person name="Koo H."/>
            <person name="Salzberg S.L."/>
            <person name="Schobel S."/>
            <person name="Pertea M."/>
            <person name="Pop M."/>
            <person name="White O."/>
            <person name="Barton G.J."/>
            <person name="Carlow C.K."/>
            <person name="Crawford M.J."/>
            <person name="Daub J."/>
            <person name="Dimmic M.W."/>
            <person name="Estes C.F."/>
            <person name="Foster J.M."/>
            <person name="Ganatra M."/>
            <person name="Gregory W.F."/>
            <person name="Johnson N.M."/>
            <person name="Jin J."/>
            <person name="Komuniecki R."/>
            <person name="Korf I."/>
            <person name="Kumar S."/>
            <person name="Laney S."/>
            <person name="Li B.W."/>
            <person name="Li W."/>
            <person name="Lindblom T.H."/>
            <person name="Lustigman S."/>
            <person name="Ma D."/>
            <person name="Maina C.V."/>
            <person name="Martin D.M."/>
            <person name="McCarter J.P."/>
            <person name="McReynolds L."/>
            <person name="Mitreva M."/>
            <person name="Nutman T.B."/>
            <person name="Parkinson J."/>
            <person name="Peregrin-Alvarez J.M."/>
            <person name="Poole C."/>
            <person name="Ren Q."/>
            <person name="Saunders L."/>
            <person name="Sluder A.E."/>
            <person name="Smith K."/>
            <person name="Stanke M."/>
            <person name="Unnasch T.R."/>
            <person name="Ware J."/>
            <person name="Wei A.D."/>
            <person name="Weil G."/>
            <person name="Williams D.J."/>
            <person name="Zhang Y."/>
            <person name="Williams S.A."/>
            <person name="Fraser-Liggett C."/>
            <person name="Slatko B."/>
            <person name="Blaxter M.L."/>
            <person name="Scott A.L."/>
        </authorList>
    </citation>
    <scope>NUCLEOTIDE SEQUENCE</scope>
    <source>
        <strain evidence="1">FR3</strain>
    </source>
</reference>
<gene>
    <name evidence="1 2" type="ORF">Bm13296</name>
    <name evidence="1" type="ORF">BM_Bm13296</name>
</gene>
<reference evidence="1" key="2">
    <citation type="submission" date="2012-12" db="EMBL/GenBank/DDBJ databases">
        <authorList>
            <person name="Gao Y.W."/>
            <person name="Fan S.T."/>
            <person name="Sun H.T."/>
            <person name="Wang Z."/>
            <person name="Gao X.L."/>
            <person name="Li Y.G."/>
            <person name="Wang T.C."/>
            <person name="Zhang K."/>
            <person name="Xu W.W."/>
            <person name="Yu Z.J."/>
            <person name="Xia X.Z."/>
        </authorList>
    </citation>
    <scope>NUCLEOTIDE SEQUENCE</scope>
    <source>
        <strain evidence="1">FR3</strain>
    </source>
</reference>
<proteinExistence type="predicted"/>